<sequence>LLAFSELRLSAYKNAVIEALSFSGKFVIFSCNFTKEELCKFFDDGVSLVFHSEIPAAHAISFGGRQGVTSTGVVFEKK</sequence>
<dbReference type="PANTHER" id="PTHR12843:SF5">
    <property type="entry name" value="EEF1A LYSINE METHYLTRANSFERASE 2"/>
    <property type="match status" value="1"/>
</dbReference>
<accession>A0A2G9TQI9</accession>
<dbReference type="OrthoDB" id="540004at2759"/>
<organism evidence="1 2">
    <name type="scientific">Teladorsagia circumcincta</name>
    <name type="common">Brown stomach worm</name>
    <name type="synonym">Ostertagia circumcincta</name>
    <dbReference type="NCBI Taxonomy" id="45464"/>
    <lineage>
        <taxon>Eukaryota</taxon>
        <taxon>Metazoa</taxon>
        <taxon>Ecdysozoa</taxon>
        <taxon>Nematoda</taxon>
        <taxon>Chromadorea</taxon>
        <taxon>Rhabditida</taxon>
        <taxon>Rhabditina</taxon>
        <taxon>Rhabditomorpha</taxon>
        <taxon>Strongyloidea</taxon>
        <taxon>Trichostrongylidae</taxon>
        <taxon>Teladorsagia</taxon>
    </lineage>
</organism>
<gene>
    <name evidence="1" type="ORF">TELCIR_18975</name>
</gene>
<dbReference type="AlphaFoldDB" id="A0A2G9TQI9"/>
<dbReference type="PANTHER" id="PTHR12843">
    <property type="entry name" value="PROTEIN-LYSINE N-METHYLTRANSFERASE METTL10"/>
    <property type="match status" value="1"/>
</dbReference>
<dbReference type="GO" id="GO:0016279">
    <property type="term" value="F:protein-lysine N-methyltransferase activity"/>
    <property type="evidence" value="ECO:0007669"/>
    <property type="project" value="TreeGrafter"/>
</dbReference>
<name>A0A2G9TQI9_TELCI</name>
<dbReference type="Proteomes" id="UP000230423">
    <property type="component" value="Unassembled WGS sequence"/>
</dbReference>
<evidence type="ECO:0000313" key="1">
    <source>
        <dbReference type="EMBL" id="PIO59560.1"/>
    </source>
</evidence>
<dbReference type="EMBL" id="KZ357524">
    <property type="protein sequence ID" value="PIO59560.1"/>
    <property type="molecule type" value="Genomic_DNA"/>
</dbReference>
<reference evidence="1 2" key="1">
    <citation type="submission" date="2015-09" db="EMBL/GenBank/DDBJ databases">
        <title>Draft genome of the parasitic nematode Teladorsagia circumcincta isolate WARC Sus (inbred).</title>
        <authorList>
            <person name="Mitreva M."/>
        </authorList>
    </citation>
    <scope>NUCLEOTIDE SEQUENCE [LARGE SCALE GENOMIC DNA]</scope>
    <source>
        <strain evidence="1 2">S</strain>
    </source>
</reference>
<keyword evidence="2" id="KW-1185">Reference proteome</keyword>
<dbReference type="GO" id="GO:0005737">
    <property type="term" value="C:cytoplasm"/>
    <property type="evidence" value="ECO:0007669"/>
    <property type="project" value="TreeGrafter"/>
</dbReference>
<evidence type="ECO:0000313" key="2">
    <source>
        <dbReference type="Proteomes" id="UP000230423"/>
    </source>
</evidence>
<feature type="non-terminal residue" evidence="1">
    <location>
        <position position="1"/>
    </location>
</feature>
<protein>
    <submittedName>
        <fullName evidence="1">Uncharacterized protein</fullName>
    </submittedName>
</protein>
<proteinExistence type="predicted"/>